<feature type="compositionally biased region" description="Basic and acidic residues" evidence="1">
    <location>
        <begin position="137"/>
        <end position="147"/>
    </location>
</feature>
<dbReference type="Proteomes" id="UP000004994">
    <property type="component" value="Chromosome 2"/>
</dbReference>
<keyword evidence="3" id="KW-1185">Reference proteome</keyword>
<reference evidence="2" key="2">
    <citation type="submission" date="2019-01" db="UniProtKB">
        <authorList>
            <consortium name="EnsemblPlants"/>
        </authorList>
    </citation>
    <scope>IDENTIFICATION</scope>
    <source>
        <strain evidence="2">cv. Heinz 1706</strain>
    </source>
</reference>
<feature type="region of interest" description="Disordered" evidence="1">
    <location>
        <begin position="120"/>
        <end position="157"/>
    </location>
</feature>
<protein>
    <submittedName>
        <fullName evidence="2">Uncharacterized protein</fullName>
    </submittedName>
</protein>
<dbReference type="Gramene" id="Solyc02g049103.1.1">
    <property type="protein sequence ID" value="Solyc02g049103.1.1"/>
    <property type="gene ID" value="Solyc02g049103.1"/>
</dbReference>
<sequence>MPSWPLDSTHGRTTSSVACHHRHWEAHMDHTRSNNVGRAIPSSPLGSKDGQTTSCLTFHHSPWTIHTVGRRRALHAIIAFEKHTRSDDVGRSMPSSPLGSTHGRTTSTWNAIIVVGQHIWSDEDGRGTPSSPLGSTKRSDDHTRSDDVGLDMPSWPLDSTQGRMTSGVACLHCLWTAHTVIQRRPWHAIMALSLHTQSDVVGLGMPS</sequence>
<organism evidence="2">
    <name type="scientific">Solanum lycopersicum</name>
    <name type="common">Tomato</name>
    <name type="synonym">Lycopersicon esculentum</name>
    <dbReference type="NCBI Taxonomy" id="4081"/>
    <lineage>
        <taxon>Eukaryota</taxon>
        <taxon>Viridiplantae</taxon>
        <taxon>Streptophyta</taxon>
        <taxon>Embryophyta</taxon>
        <taxon>Tracheophyta</taxon>
        <taxon>Spermatophyta</taxon>
        <taxon>Magnoliopsida</taxon>
        <taxon>eudicotyledons</taxon>
        <taxon>Gunneridae</taxon>
        <taxon>Pentapetalae</taxon>
        <taxon>asterids</taxon>
        <taxon>lamiids</taxon>
        <taxon>Solanales</taxon>
        <taxon>Solanaceae</taxon>
        <taxon>Solanoideae</taxon>
        <taxon>Solaneae</taxon>
        <taxon>Solanum</taxon>
        <taxon>Solanum subgen. Lycopersicon</taxon>
    </lineage>
</organism>
<dbReference type="PANTHER" id="PTHR33187:SF11">
    <property type="entry name" value="AMINOTRANSFERASE-LIKE PLANT MOBILE DOMAIN-CONTAINING PROTEIN"/>
    <property type="match status" value="1"/>
</dbReference>
<dbReference type="AlphaFoldDB" id="A0A3Q7EYF6"/>
<feature type="compositionally biased region" description="Polar residues" evidence="1">
    <location>
        <begin position="93"/>
        <end position="103"/>
    </location>
</feature>
<dbReference type="EnsemblPlants" id="Solyc02g049103.1.1">
    <property type="protein sequence ID" value="Solyc02g049103.1.1"/>
    <property type="gene ID" value="Solyc02g049103.1"/>
</dbReference>
<evidence type="ECO:0000256" key="1">
    <source>
        <dbReference type="SAM" id="MobiDB-lite"/>
    </source>
</evidence>
<evidence type="ECO:0000313" key="3">
    <source>
        <dbReference type="Proteomes" id="UP000004994"/>
    </source>
</evidence>
<dbReference type="InParanoid" id="A0A3Q7EYF6"/>
<dbReference type="PANTHER" id="PTHR33187">
    <property type="entry name" value="WU:FI09B08"/>
    <property type="match status" value="1"/>
</dbReference>
<evidence type="ECO:0000313" key="2">
    <source>
        <dbReference type="EnsemblPlants" id="Solyc02g049103.1.1"/>
    </source>
</evidence>
<reference evidence="2" key="1">
    <citation type="journal article" date="2012" name="Nature">
        <title>The tomato genome sequence provides insights into fleshy fruit evolution.</title>
        <authorList>
            <consortium name="Tomato Genome Consortium"/>
        </authorList>
    </citation>
    <scope>NUCLEOTIDE SEQUENCE [LARGE SCALE GENOMIC DNA]</scope>
    <source>
        <strain evidence="2">cv. Heinz 1706</strain>
    </source>
</reference>
<accession>A0A3Q7EYF6</accession>
<name>A0A3Q7EYF6_SOLLC</name>
<proteinExistence type="predicted"/>
<feature type="region of interest" description="Disordered" evidence="1">
    <location>
        <begin position="84"/>
        <end position="103"/>
    </location>
</feature>